<dbReference type="Pfam" id="PF14530">
    <property type="entry name" value="DUF4439"/>
    <property type="match status" value="1"/>
</dbReference>
<sequence length="154" mass="16396">MMGSTSERLPDTDALQEALRAEHAAVYGYGYIGAHSAGAGRERSYISLDAHRAQRDTLRDELVERGATPVAGAGAYELPGNDDAELSAYAARLEEQAEQTYLQLAASSDPWLRDLAARSLQESVVRRLGWGGSSAVFPGFPGGEVPQAGKAETD</sequence>
<keyword evidence="3" id="KW-1185">Reference proteome</keyword>
<dbReference type="InterPro" id="IPR009078">
    <property type="entry name" value="Ferritin-like_SF"/>
</dbReference>
<feature type="domain" description="DUF4439" evidence="1">
    <location>
        <begin position="14"/>
        <end position="141"/>
    </location>
</feature>
<dbReference type="EMBL" id="JBHSFQ010000027">
    <property type="protein sequence ID" value="MFC4564725.1"/>
    <property type="molecule type" value="Genomic_DNA"/>
</dbReference>
<reference evidence="3" key="1">
    <citation type="journal article" date="2019" name="Int. J. Syst. Evol. Microbiol.">
        <title>The Global Catalogue of Microorganisms (GCM) 10K type strain sequencing project: providing services to taxonomists for standard genome sequencing and annotation.</title>
        <authorList>
            <consortium name="The Broad Institute Genomics Platform"/>
            <consortium name="The Broad Institute Genome Sequencing Center for Infectious Disease"/>
            <person name="Wu L."/>
            <person name="Ma J."/>
        </authorList>
    </citation>
    <scope>NUCLEOTIDE SEQUENCE [LARGE SCALE GENOMIC DNA]</scope>
    <source>
        <strain evidence="3">XZYJ18</strain>
    </source>
</reference>
<dbReference type="InterPro" id="IPR012347">
    <property type="entry name" value="Ferritin-like"/>
</dbReference>
<organism evidence="2 3">
    <name type="scientific">Nocardiopsis mangrovi</name>
    <dbReference type="NCBI Taxonomy" id="1179818"/>
    <lineage>
        <taxon>Bacteria</taxon>
        <taxon>Bacillati</taxon>
        <taxon>Actinomycetota</taxon>
        <taxon>Actinomycetes</taxon>
        <taxon>Streptosporangiales</taxon>
        <taxon>Nocardiopsidaceae</taxon>
        <taxon>Nocardiopsis</taxon>
    </lineage>
</organism>
<proteinExistence type="predicted"/>
<name>A0ABV9E0R3_9ACTN</name>
<evidence type="ECO:0000313" key="2">
    <source>
        <dbReference type="EMBL" id="MFC4564725.1"/>
    </source>
</evidence>
<evidence type="ECO:0000259" key="1">
    <source>
        <dbReference type="Pfam" id="PF14530"/>
    </source>
</evidence>
<evidence type="ECO:0000313" key="3">
    <source>
        <dbReference type="Proteomes" id="UP001595923"/>
    </source>
</evidence>
<accession>A0ABV9E0R3</accession>
<comment type="caution">
    <text evidence="2">The sequence shown here is derived from an EMBL/GenBank/DDBJ whole genome shotgun (WGS) entry which is preliminary data.</text>
</comment>
<protein>
    <submittedName>
        <fullName evidence="2">Ferritin-like domain-containing protein</fullName>
    </submittedName>
</protein>
<dbReference type="SUPFAM" id="SSF47240">
    <property type="entry name" value="Ferritin-like"/>
    <property type="match status" value="1"/>
</dbReference>
<dbReference type="Gene3D" id="1.20.1260.10">
    <property type="match status" value="1"/>
</dbReference>
<dbReference type="Proteomes" id="UP001595923">
    <property type="component" value="Unassembled WGS sequence"/>
</dbReference>
<dbReference type="RefSeq" id="WP_378578109.1">
    <property type="nucleotide sequence ID" value="NZ_JBHSFQ010000027.1"/>
</dbReference>
<dbReference type="CDD" id="cd00657">
    <property type="entry name" value="Ferritin_like"/>
    <property type="match status" value="1"/>
</dbReference>
<dbReference type="InterPro" id="IPR029447">
    <property type="entry name" value="DUF4439"/>
</dbReference>
<gene>
    <name evidence="2" type="ORF">ACFO4E_22940</name>
</gene>